<dbReference type="InterPro" id="IPR025980">
    <property type="entry name" value="ATP-Sase_PUA-like_dom"/>
</dbReference>
<evidence type="ECO:0000256" key="3">
    <source>
        <dbReference type="ARBA" id="ARBA00022695"/>
    </source>
</evidence>
<dbReference type="GO" id="GO:0000103">
    <property type="term" value="P:sulfate assimilation"/>
    <property type="evidence" value="ECO:0007669"/>
    <property type="project" value="UniProtKB-UniRule"/>
</dbReference>
<keyword evidence="3 8" id="KW-0548">Nucleotidyltransferase</keyword>
<feature type="domain" description="ATP-sulfurylase PUA-like" evidence="10">
    <location>
        <begin position="34"/>
        <end position="194"/>
    </location>
</feature>
<dbReference type="HAMAP" id="MF_00066">
    <property type="entry name" value="Sulf_adenylyltr"/>
    <property type="match status" value="1"/>
</dbReference>
<dbReference type="AlphaFoldDB" id="A0A378Q8K0"/>
<dbReference type="Gene3D" id="3.10.400.10">
    <property type="entry name" value="Sulfate adenylyltransferase"/>
    <property type="match status" value="1"/>
</dbReference>
<dbReference type="NCBIfam" id="NF003166">
    <property type="entry name" value="PRK04149.1"/>
    <property type="match status" value="1"/>
</dbReference>
<dbReference type="InterPro" id="IPR015947">
    <property type="entry name" value="PUA-like_sf"/>
</dbReference>
<dbReference type="InterPro" id="IPR014729">
    <property type="entry name" value="Rossmann-like_a/b/a_fold"/>
</dbReference>
<comment type="pathway">
    <text evidence="1 8">Sulfur metabolism; hydrogen sulfide biosynthesis; sulfite from sulfate: step 1/3.</text>
</comment>
<evidence type="ECO:0000256" key="5">
    <source>
        <dbReference type="ARBA" id="ARBA00022840"/>
    </source>
</evidence>
<dbReference type="Pfam" id="PF14306">
    <property type="entry name" value="PUA_2"/>
    <property type="match status" value="1"/>
</dbReference>
<keyword evidence="4 8" id="KW-0547">Nucleotide-binding</keyword>
<dbReference type="CDD" id="cd00517">
    <property type="entry name" value="ATPS"/>
    <property type="match status" value="1"/>
</dbReference>
<evidence type="ECO:0000256" key="2">
    <source>
        <dbReference type="ARBA" id="ARBA00022679"/>
    </source>
</evidence>
<dbReference type="GO" id="GO:0004781">
    <property type="term" value="F:sulfate adenylyltransferase (ATP) activity"/>
    <property type="evidence" value="ECO:0007669"/>
    <property type="project" value="UniProtKB-UniRule"/>
</dbReference>
<evidence type="ECO:0000256" key="6">
    <source>
        <dbReference type="ARBA" id="ARBA00037980"/>
    </source>
</evidence>
<sequence length="435" mass="47616">MTQANLASATPHSHNAADAIPASATNQPTDGLVPPHGSSVLKPKLLTGDALVAAQQKAENLPKINITSREAGDLIMLGIGGFTPLDGFMNQADWQSVCDNMHLATGDNAGVFWPIPITLSTDQATADRLTIGDEVALVHNDTVMGILTLTEKYTIDKAHECQTVFGTTDTAHPGVALVMAQGDVNLAGDVVVLSEGDFPEKYGDIYLTPTQTREIFKQKGWKTVAAFQTRNPMHRSHEYLAKIAIEICDGVLIHSLLGALKPGDIPAEVRQEAIATLIDNYFRKDTVIQAGYPLDMRYAGPREALLHALFRQNYGCSHLIVGRDHAGVGDYYGAFDAQHIFDTLQPNDLVTQPLKIDWTFWCDECEAMASTKTCPHDEHSHVKVSGTKLRKALSEDDYVPENFSRPEVLEILRAYYQGLGEHEKHKVELKGHSAK</sequence>
<evidence type="ECO:0000256" key="8">
    <source>
        <dbReference type="HAMAP-Rule" id="MF_00066"/>
    </source>
</evidence>
<feature type="domain" description="Sulphate adenylyltransferase catalytic" evidence="9">
    <location>
        <begin position="205"/>
        <end position="414"/>
    </location>
</feature>
<dbReference type="GO" id="GO:0070814">
    <property type="term" value="P:hydrogen sulfide biosynthetic process"/>
    <property type="evidence" value="ECO:0007669"/>
    <property type="project" value="UniProtKB-UniRule"/>
</dbReference>
<keyword evidence="11" id="KW-0418">Kinase</keyword>
<organism evidence="11 12">
    <name type="scientific">Faucicola atlantae</name>
    <dbReference type="NCBI Taxonomy" id="34059"/>
    <lineage>
        <taxon>Bacteria</taxon>
        <taxon>Pseudomonadati</taxon>
        <taxon>Pseudomonadota</taxon>
        <taxon>Gammaproteobacteria</taxon>
        <taxon>Moraxellales</taxon>
        <taxon>Moraxellaceae</taxon>
        <taxon>Faucicola</taxon>
    </lineage>
</organism>
<evidence type="ECO:0000259" key="10">
    <source>
        <dbReference type="Pfam" id="PF14306"/>
    </source>
</evidence>
<dbReference type="Gene3D" id="3.40.50.620">
    <property type="entry name" value="HUPs"/>
    <property type="match status" value="1"/>
</dbReference>
<comment type="catalytic activity">
    <reaction evidence="7 8">
        <text>sulfate + ATP + H(+) = adenosine 5'-phosphosulfate + diphosphate</text>
        <dbReference type="Rhea" id="RHEA:18133"/>
        <dbReference type="ChEBI" id="CHEBI:15378"/>
        <dbReference type="ChEBI" id="CHEBI:16189"/>
        <dbReference type="ChEBI" id="CHEBI:30616"/>
        <dbReference type="ChEBI" id="CHEBI:33019"/>
        <dbReference type="ChEBI" id="CHEBI:58243"/>
        <dbReference type="EC" id="2.7.7.4"/>
    </reaction>
</comment>
<dbReference type="InterPro" id="IPR020792">
    <property type="entry name" value="SO4_adenylyltransferase_pro"/>
</dbReference>
<dbReference type="GO" id="GO:0005524">
    <property type="term" value="F:ATP binding"/>
    <property type="evidence" value="ECO:0007669"/>
    <property type="project" value="UniProtKB-KW"/>
</dbReference>
<proteinExistence type="inferred from homology"/>
<keyword evidence="2 8" id="KW-0808">Transferase</keyword>
<dbReference type="NCBIfam" id="TIGR00339">
    <property type="entry name" value="sopT"/>
    <property type="match status" value="1"/>
</dbReference>
<dbReference type="SUPFAM" id="SSF88697">
    <property type="entry name" value="PUA domain-like"/>
    <property type="match status" value="1"/>
</dbReference>
<keyword evidence="5 8" id="KW-0067">ATP-binding</keyword>
<protein>
    <recommendedName>
        <fullName evidence="8">Sulfate adenylyltransferase</fullName>
        <ecNumber evidence="8">2.7.7.4</ecNumber>
    </recommendedName>
    <alternativeName>
        <fullName evidence="8">ATP-sulfurylase</fullName>
    </alternativeName>
    <alternativeName>
        <fullName evidence="8">Sulfate adenylate transferase</fullName>
        <shortName evidence="8">SAT</shortName>
    </alternativeName>
</protein>
<dbReference type="EC" id="2.7.7.4" evidence="8"/>
<dbReference type="InterPro" id="IPR002650">
    <property type="entry name" value="Sulphate_adenylyltransferase"/>
</dbReference>
<dbReference type="UniPathway" id="UPA00140">
    <property type="reaction ID" value="UER00204"/>
</dbReference>
<dbReference type="PANTHER" id="PTHR43509">
    <property type="match status" value="1"/>
</dbReference>
<evidence type="ECO:0000256" key="7">
    <source>
        <dbReference type="ARBA" id="ARBA00049370"/>
    </source>
</evidence>
<reference evidence="11 12" key="1">
    <citation type="submission" date="2018-06" db="EMBL/GenBank/DDBJ databases">
        <authorList>
            <consortium name="Pathogen Informatics"/>
            <person name="Doyle S."/>
        </authorList>
    </citation>
    <scope>NUCLEOTIDE SEQUENCE [LARGE SCALE GENOMIC DNA]</scope>
    <source>
        <strain evidence="11 12">NCTC11091</strain>
    </source>
</reference>
<comment type="similarity">
    <text evidence="6 8">Belongs to the sulfate adenylyltransferase family.</text>
</comment>
<dbReference type="Proteomes" id="UP000255193">
    <property type="component" value="Unassembled WGS sequence"/>
</dbReference>
<evidence type="ECO:0000313" key="12">
    <source>
        <dbReference type="Proteomes" id="UP000255193"/>
    </source>
</evidence>
<dbReference type="RefSeq" id="WP_079352181.1">
    <property type="nucleotide sequence ID" value="NZ_CP171132.1"/>
</dbReference>
<dbReference type="EMBL" id="UGQA01000001">
    <property type="protein sequence ID" value="STY95527.1"/>
    <property type="molecule type" value="Genomic_DNA"/>
</dbReference>
<dbReference type="PANTHER" id="PTHR43509:SF1">
    <property type="entry name" value="SULFATE ADENYLYLTRANSFERASE"/>
    <property type="match status" value="1"/>
</dbReference>
<dbReference type="Pfam" id="PF01747">
    <property type="entry name" value="ATP-sulfurylase"/>
    <property type="match status" value="1"/>
</dbReference>
<evidence type="ECO:0000259" key="9">
    <source>
        <dbReference type="Pfam" id="PF01747"/>
    </source>
</evidence>
<evidence type="ECO:0000313" key="11">
    <source>
        <dbReference type="EMBL" id="STY95527.1"/>
    </source>
</evidence>
<gene>
    <name evidence="8 11" type="primary">sat</name>
    <name evidence="11" type="synonym">cysC</name>
    <name evidence="11" type="ORF">NCTC11091_01321</name>
</gene>
<evidence type="ECO:0000256" key="4">
    <source>
        <dbReference type="ARBA" id="ARBA00022741"/>
    </source>
</evidence>
<name>A0A378Q8K0_9GAMM</name>
<dbReference type="SUPFAM" id="SSF52374">
    <property type="entry name" value="Nucleotidylyl transferase"/>
    <property type="match status" value="1"/>
</dbReference>
<dbReference type="InterPro" id="IPR024951">
    <property type="entry name" value="Sulfurylase_cat_dom"/>
</dbReference>
<accession>A0A378Q8K0</accession>
<evidence type="ECO:0000256" key="1">
    <source>
        <dbReference type="ARBA" id="ARBA00005048"/>
    </source>
</evidence>
<dbReference type="GO" id="GO:0016301">
    <property type="term" value="F:kinase activity"/>
    <property type="evidence" value="ECO:0007669"/>
    <property type="project" value="UniProtKB-KW"/>
</dbReference>